<dbReference type="PANTHER" id="PTHR30629">
    <property type="entry name" value="PROPHAGE INTEGRASE"/>
    <property type="match status" value="1"/>
</dbReference>
<evidence type="ECO:0000256" key="5">
    <source>
        <dbReference type="PROSITE-ProRule" id="PRU01248"/>
    </source>
</evidence>
<evidence type="ECO:0000256" key="2">
    <source>
        <dbReference type="ARBA" id="ARBA00022908"/>
    </source>
</evidence>
<dbReference type="AlphaFoldDB" id="A0A7G5H2W2"/>
<dbReference type="PANTHER" id="PTHR30629:SF2">
    <property type="entry name" value="PROPHAGE INTEGRASE INTS-RELATED"/>
    <property type="match status" value="1"/>
</dbReference>
<dbReference type="RefSeq" id="WP_182462836.1">
    <property type="nucleotide sequence ID" value="NZ_CP059732.1"/>
</dbReference>
<dbReference type="Proteomes" id="UP000515369">
    <property type="component" value="Chromosome"/>
</dbReference>
<dbReference type="SUPFAM" id="SSF56349">
    <property type="entry name" value="DNA breaking-rejoining enzymes"/>
    <property type="match status" value="1"/>
</dbReference>
<dbReference type="InterPro" id="IPR044068">
    <property type="entry name" value="CB"/>
</dbReference>
<evidence type="ECO:0000256" key="1">
    <source>
        <dbReference type="ARBA" id="ARBA00008857"/>
    </source>
</evidence>
<dbReference type="Pfam" id="PF22022">
    <property type="entry name" value="Phage_int_M"/>
    <property type="match status" value="1"/>
</dbReference>
<comment type="similarity">
    <text evidence="1">Belongs to the 'phage' integrase family.</text>
</comment>
<dbReference type="KEGG" id="sfol:H3H32_11465"/>
<evidence type="ECO:0000256" key="3">
    <source>
        <dbReference type="ARBA" id="ARBA00023125"/>
    </source>
</evidence>
<feature type="domain" description="Core-binding (CB)" evidence="8">
    <location>
        <begin position="98"/>
        <end position="179"/>
    </location>
</feature>
<evidence type="ECO:0000313" key="9">
    <source>
        <dbReference type="EMBL" id="QMW05454.1"/>
    </source>
</evidence>
<dbReference type="GO" id="GO:0006310">
    <property type="term" value="P:DNA recombination"/>
    <property type="evidence" value="ECO:0007669"/>
    <property type="project" value="UniProtKB-KW"/>
</dbReference>
<keyword evidence="2" id="KW-0229">DNA integration</keyword>
<dbReference type="InterPro" id="IPR050808">
    <property type="entry name" value="Phage_Integrase"/>
</dbReference>
<dbReference type="InterPro" id="IPR010998">
    <property type="entry name" value="Integrase_recombinase_N"/>
</dbReference>
<dbReference type="Pfam" id="PF00589">
    <property type="entry name" value="Phage_integrase"/>
    <property type="match status" value="1"/>
</dbReference>
<feature type="region of interest" description="Disordered" evidence="6">
    <location>
        <begin position="69"/>
        <end position="88"/>
    </location>
</feature>
<dbReference type="Gene3D" id="3.30.160.390">
    <property type="entry name" value="Integrase, DNA-binding domain"/>
    <property type="match status" value="1"/>
</dbReference>
<protein>
    <submittedName>
        <fullName evidence="9">Tyrosine-type recombinase/integrase</fullName>
    </submittedName>
</protein>
<gene>
    <name evidence="9" type="ORF">H3H32_11465</name>
</gene>
<keyword evidence="10" id="KW-1185">Reference proteome</keyword>
<organism evidence="9 10">
    <name type="scientific">Spirosoma foliorum</name>
    <dbReference type="NCBI Taxonomy" id="2710596"/>
    <lineage>
        <taxon>Bacteria</taxon>
        <taxon>Pseudomonadati</taxon>
        <taxon>Bacteroidota</taxon>
        <taxon>Cytophagia</taxon>
        <taxon>Cytophagales</taxon>
        <taxon>Cytophagaceae</taxon>
        <taxon>Spirosoma</taxon>
    </lineage>
</organism>
<dbReference type="EMBL" id="CP059732">
    <property type="protein sequence ID" value="QMW05454.1"/>
    <property type="molecule type" value="Genomic_DNA"/>
</dbReference>
<dbReference type="Gene3D" id="1.10.443.10">
    <property type="entry name" value="Intergrase catalytic core"/>
    <property type="match status" value="1"/>
</dbReference>
<evidence type="ECO:0000313" key="10">
    <source>
        <dbReference type="Proteomes" id="UP000515369"/>
    </source>
</evidence>
<dbReference type="InterPro" id="IPR025166">
    <property type="entry name" value="Integrase_DNA_bind_dom"/>
</dbReference>
<feature type="domain" description="Tyr recombinase" evidence="7">
    <location>
        <begin position="202"/>
        <end position="379"/>
    </location>
</feature>
<evidence type="ECO:0000256" key="6">
    <source>
        <dbReference type="SAM" id="MobiDB-lite"/>
    </source>
</evidence>
<accession>A0A7G5H2W2</accession>
<dbReference type="GO" id="GO:0015074">
    <property type="term" value="P:DNA integration"/>
    <property type="evidence" value="ECO:0007669"/>
    <property type="project" value="UniProtKB-KW"/>
</dbReference>
<keyword evidence="4" id="KW-0233">DNA recombination</keyword>
<dbReference type="CDD" id="cd00801">
    <property type="entry name" value="INT_P4_C"/>
    <property type="match status" value="1"/>
</dbReference>
<dbReference type="InterPro" id="IPR013762">
    <property type="entry name" value="Integrase-like_cat_sf"/>
</dbReference>
<dbReference type="Pfam" id="PF13356">
    <property type="entry name" value="Arm-DNA-bind_3"/>
    <property type="match status" value="1"/>
</dbReference>
<sequence>MPLTELTIKALKPKEKLYRIADSGGLCLEVTPAGGKLWRWRYYYNGKPQMLALGRYPLVSLAEARDKRDEARKQQQIGKHPTREKKAEKLRRIAEGENTFERVAQQWLAVKGKELKDKYHKQCRTRLQQYVFPLIGALPITEITIPDVVRVVEKTGQRGTIETAKRVKQMTSQIFRYAAQRGLCLHNPASDLRDILPTVREKHHACIHPKELPALMKAIQAYSGDHLTIAVMKLLALTFVRTGELIGAKWSEINWKSAEWHIPAERMKMKRPHVVPLSRQAITILNVLQPVTGHRDHIFHSGASKSKHISNGVVLMALRRMGYQNRMTGHGFRSLASTILNEKGYPPDVIERQLAHEDSDKIRSAYNRADYLLERKKMMQDYADLLDKALQQI</sequence>
<dbReference type="PROSITE" id="PS51900">
    <property type="entry name" value="CB"/>
    <property type="match status" value="1"/>
</dbReference>
<evidence type="ECO:0000259" key="7">
    <source>
        <dbReference type="PROSITE" id="PS51898"/>
    </source>
</evidence>
<proteinExistence type="inferred from homology"/>
<dbReference type="InterPro" id="IPR038488">
    <property type="entry name" value="Integrase_DNA-bd_sf"/>
</dbReference>
<keyword evidence="3 5" id="KW-0238">DNA-binding</keyword>
<evidence type="ECO:0000259" key="8">
    <source>
        <dbReference type="PROSITE" id="PS51900"/>
    </source>
</evidence>
<dbReference type="InterPro" id="IPR011010">
    <property type="entry name" value="DNA_brk_join_enz"/>
</dbReference>
<reference evidence="9 10" key="1">
    <citation type="submission" date="2020-07" db="EMBL/GenBank/DDBJ databases">
        <title>Spirosoma foliorum sp. nov., isolated from the leaves on the Nejang mountain Korea, Republic of.</title>
        <authorList>
            <person name="Ho H."/>
            <person name="Lee Y.-J."/>
            <person name="Nurcahyanto D.-A."/>
            <person name="Kim S.-G."/>
        </authorList>
    </citation>
    <scope>NUCLEOTIDE SEQUENCE [LARGE SCALE GENOMIC DNA]</scope>
    <source>
        <strain evidence="9 10">PL0136</strain>
    </source>
</reference>
<dbReference type="InterPro" id="IPR053876">
    <property type="entry name" value="Phage_int_M"/>
</dbReference>
<dbReference type="GO" id="GO:0003677">
    <property type="term" value="F:DNA binding"/>
    <property type="evidence" value="ECO:0007669"/>
    <property type="project" value="UniProtKB-UniRule"/>
</dbReference>
<evidence type="ECO:0000256" key="4">
    <source>
        <dbReference type="ARBA" id="ARBA00023172"/>
    </source>
</evidence>
<dbReference type="PROSITE" id="PS51898">
    <property type="entry name" value="TYR_RECOMBINASE"/>
    <property type="match status" value="1"/>
</dbReference>
<dbReference type="InterPro" id="IPR002104">
    <property type="entry name" value="Integrase_catalytic"/>
</dbReference>
<name>A0A7G5H2W2_9BACT</name>
<dbReference type="Gene3D" id="1.10.150.130">
    <property type="match status" value="1"/>
</dbReference>